<gene>
    <name evidence="1" type="ORF">SAMN05421508_111120</name>
</gene>
<dbReference type="RefSeq" id="WP_097281101.1">
    <property type="nucleotide sequence ID" value="NZ_OCNJ01000011.1"/>
</dbReference>
<organism evidence="1 2">
    <name type="scientific">Caenispirillum bisanense</name>
    <dbReference type="NCBI Taxonomy" id="414052"/>
    <lineage>
        <taxon>Bacteria</taxon>
        <taxon>Pseudomonadati</taxon>
        <taxon>Pseudomonadota</taxon>
        <taxon>Alphaproteobacteria</taxon>
        <taxon>Rhodospirillales</taxon>
        <taxon>Novispirillaceae</taxon>
        <taxon>Caenispirillum</taxon>
    </lineage>
</organism>
<protein>
    <recommendedName>
        <fullName evidence="3">Flagellar basal-body rod protein FlgF</fullName>
    </recommendedName>
</protein>
<dbReference type="Proteomes" id="UP000219621">
    <property type="component" value="Unassembled WGS sequence"/>
</dbReference>
<proteinExistence type="predicted"/>
<dbReference type="Gene3D" id="1.10.3700.10">
    <property type="entry name" value="AGR C 984p-like"/>
    <property type="match status" value="1"/>
</dbReference>
<sequence>MIISSIVGGLGSSSLVAHTVLNRDLDRYKKIFREDPAIKRETDYLKEKLPQFESLDALADDYRAWQAVTSAFGLDDQAYAKALLKKVVKEGVTDKGAMANRMVDTRYKDMAKFFNYDVLGMVGLQSEKKIADLVDRYETQMFEKAIGESNENLRLAMYFERKIKSVTSMYEVLGDKAMYQVALKMAGLPKEYAQVDIDKQADYFKQKLPLKDLKNPEKLDKLLQSFLARADAENSTAASSPVVQLMQPAVNTGFGPIVTIDPTLFLKM</sequence>
<evidence type="ECO:0000313" key="1">
    <source>
        <dbReference type="EMBL" id="SOE00178.1"/>
    </source>
</evidence>
<evidence type="ECO:0000313" key="2">
    <source>
        <dbReference type="Proteomes" id="UP000219621"/>
    </source>
</evidence>
<dbReference type="AlphaFoldDB" id="A0A286GXC7"/>
<name>A0A286GXC7_9PROT</name>
<dbReference type="EMBL" id="OCNJ01000011">
    <property type="protein sequence ID" value="SOE00178.1"/>
    <property type="molecule type" value="Genomic_DNA"/>
</dbReference>
<dbReference type="OrthoDB" id="7824597at2"/>
<keyword evidence="2" id="KW-1185">Reference proteome</keyword>
<reference evidence="1 2" key="1">
    <citation type="submission" date="2017-09" db="EMBL/GenBank/DDBJ databases">
        <authorList>
            <person name="Ehlers B."/>
            <person name="Leendertz F.H."/>
        </authorList>
    </citation>
    <scope>NUCLEOTIDE SEQUENCE [LARGE SCALE GENOMIC DNA]</scope>
    <source>
        <strain evidence="1 2">USBA 140</strain>
    </source>
</reference>
<dbReference type="SUPFAM" id="SSF158837">
    <property type="entry name" value="AGR C 984p-like"/>
    <property type="match status" value="1"/>
</dbReference>
<dbReference type="Pfam" id="PF06748">
    <property type="entry name" value="DUF1217"/>
    <property type="match status" value="1"/>
</dbReference>
<dbReference type="InterPro" id="IPR023157">
    <property type="entry name" value="AGR-C-984p-like_sf"/>
</dbReference>
<dbReference type="InterPro" id="IPR010626">
    <property type="entry name" value="DUF1217"/>
</dbReference>
<accession>A0A286GXC7</accession>
<evidence type="ECO:0008006" key="3">
    <source>
        <dbReference type="Google" id="ProtNLM"/>
    </source>
</evidence>